<feature type="non-terminal residue" evidence="1">
    <location>
        <position position="1"/>
    </location>
</feature>
<reference evidence="1" key="1">
    <citation type="submission" date="2020-07" db="EMBL/GenBank/DDBJ databases">
        <authorList>
            <person name="Nazaruddin N."/>
        </authorList>
    </citation>
    <scope>NUCLEOTIDE SEQUENCE</scope>
</reference>
<gene>
    <name evidence="1" type="ORF">MHI_LOCUS508613</name>
</gene>
<sequence>YFRVSRETTCLGYGQTTEQCSSFSKAFITQDYVEWSAVTLHSTAKDARLCKHTGM</sequence>
<feature type="non-terminal residue" evidence="1">
    <location>
        <position position="55"/>
    </location>
</feature>
<evidence type="ECO:0000313" key="1">
    <source>
        <dbReference type="EMBL" id="CAD1475011.1"/>
    </source>
</evidence>
<organism evidence="1 2">
    <name type="scientific">Heterotrigona itama</name>
    <dbReference type="NCBI Taxonomy" id="395501"/>
    <lineage>
        <taxon>Eukaryota</taxon>
        <taxon>Metazoa</taxon>
        <taxon>Ecdysozoa</taxon>
        <taxon>Arthropoda</taxon>
        <taxon>Hexapoda</taxon>
        <taxon>Insecta</taxon>
        <taxon>Pterygota</taxon>
        <taxon>Neoptera</taxon>
        <taxon>Endopterygota</taxon>
        <taxon>Hymenoptera</taxon>
        <taxon>Apocrita</taxon>
        <taxon>Aculeata</taxon>
        <taxon>Apoidea</taxon>
        <taxon>Anthophila</taxon>
        <taxon>Apidae</taxon>
        <taxon>Heterotrigona</taxon>
    </lineage>
</organism>
<name>A0A6V7H6C6_9HYME</name>
<dbReference type="AlphaFoldDB" id="A0A6V7H6C6"/>
<keyword evidence="2" id="KW-1185">Reference proteome</keyword>
<dbReference type="EMBL" id="CAJDYZ010008064">
    <property type="protein sequence ID" value="CAD1475011.1"/>
    <property type="molecule type" value="Genomic_DNA"/>
</dbReference>
<protein>
    <submittedName>
        <fullName evidence="1">Uncharacterized protein</fullName>
    </submittedName>
</protein>
<evidence type="ECO:0000313" key="2">
    <source>
        <dbReference type="Proteomes" id="UP000752696"/>
    </source>
</evidence>
<proteinExistence type="predicted"/>
<comment type="caution">
    <text evidence="1">The sequence shown here is derived from an EMBL/GenBank/DDBJ whole genome shotgun (WGS) entry which is preliminary data.</text>
</comment>
<accession>A0A6V7H6C6</accession>
<dbReference type="Proteomes" id="UP000752696">
    <property type="component" value="Unassembled WGS sequence"/>
</dbReference>